<dbReference type="EMBL" id="ABWK02000020">
    <property type="protein sequence ID" value="EEX68149.1"/>
    <property type="molecule type" value="Genomic_DNA"/>
</dbReference>
<accession>C9KPJ4</accession>
<keyword evidence="2" id="KW-1185">Reference proteome</keyword>
<dbReference type="HOGENOM" id="CLU_3254143_0_0_9"/>
<reference evidence="1" key="1">
    <citation type="submission" date="2009-09" db="EMBL/GenBank/DDBJ databases">
        <authorList>
            <person name="Weinstock G."/>
            <person name="Sodergren E."/>
            <person name="Clifton S."/>
            <person name="Fulton L."/>
            <person name="Fulton B."/>
            <person name="Courtney L."/>
            <person name="Fronick C."/>
            <person name="Harrison M."/>
            <person name="Strong C."/>
            <person name="Farmer C."/>
            <person name="Delahaunty K."/>
            <person name="Markovic C."/>
            <person name="Hall O."/>
            <person name="Minx P."/>
            <person name="Tomlinson C."/>
            <person name="Mitreva M."/>
            <person name="Nelson J."/>
            <person name="Hou S."/>
            <person name="Wollam A."/>
            <person name="Pepin K.H."/>
            <person name="Johnson M."/>
            <person name="Bhonagiri V."/>
            <person name="Nash W.E."/>
            <person name="Warren W."/>
            <person name="Chinwalla A."/>
            <person name="Mardis E.R."/>
            <person name="Wilson R.K."/>
        </authorList>
    </citation>
    <scope>NUCLEOTIDE SEQUENCE [LARGE SCALE GENOMIC DNA]</scope>
    <source>
        <strain evidence="1">DSM 20544</strain>
    </source>
</reference>
<sequence length="42" mass="5176">MLKLNYESRKATLLGRFFQCIQRYINYFHEAVFESKIKKEEC</sequence>
<dbReference type="AlphaFoldDB" id="C9KPJ4"/>
<comment type="caution">
    <text evidence="1">The sequence shown here is derived from an EMBL/GenBank/DDBJ whole genome shotgun (WGS) entry which is preliminary data.</text>
</comment>
<proteinExistence type="predicted"/>
<organism evidence="1 2">
    <name type="scientific">Mitsuokella multacida DSM 20544</name>
    <dbReference type="NCBI Taxonomy" id="500635"/>
    <lineage>
        <taxon>Bacteria</taxon>
        <taxon>Bacillati</taxon>
        <taxon>Bacillota</taxon>
        <taxon>Negativicutes</taxon>
        <taxon>Selenomonadales</taxon>
        <taxon>Selenomonadaceae</taxon>
        <taxon>Mitsuokella</taxon>
    </lineage>
</organism>
<evidence type="ECO:0000313" key="2">
    <source>
        <dbReference type="Proteomes" id="UP000003671"/>
    </source>
</evidence>
<name>C9KPJ4_9FIRM</name>
<protein>
    <submittedName>
        <fullName evidence="1">Uncharacterized protein</fullName>
    </submittedName>
</protein>
<dbReference type="STRING" id="500635.MITSMUL_05151"/>
<evidence type="ECO:0000313" key="1">
    <source>
        <dbReference type="EMBL" id="EEX68149.1"/>
    </source>
</evidence>
<dbReference type="Proteomes" id="UP000003671">
    <property type="component" value="Unassembled WGS sequence"/>
</dbReference>
<gene>
    <name evidence="1" type="ORF">MITSMUL_05151</name>
</gene>